<reference evidence="1" key="1">
    <citation type="journal article" date="2018" name="Nat. Plants">
        <title>Whole-genome landscape of Medicago truncatula symbiotic genes.</title>
        <authorList>
            <person name="Pecrix Y."/>
            <person name="Gamas P."/>
            <person name="Carrere S."/>
        </authorList>
    </citation>
    <scope>NUCLEOTIDE SEQUENCE</scope>
    <source>
        <tissue evidence="1">Leaves</tissue>
    </source>
</reference>
<protein>
    <submittedName>
        <fullName evidence="1">Uncharacterized protein</fullName>
    </submittedName>
</protein>
<comment type="caution">
    <text evidence="1">The sequence shown here is derived from an EMBL/GenBank/DDBJ whole genome shotgun (WGS) entry which is preliminary data.</text>
</comment>
<name>A0A396JKS2_MEDTR</name>
<dbReference type="Proteomes" id="UP000265566">
    <property type="component" value="Chromosome 1"/>
</dbReference>
<dbReference type="EMBL" id="PSQE01000001">
    <property type="protein sequence ID" value="RHN78880.1"/>
    <property type="molecule type" value="Genomic_DNA"/>
</dbReference>
<dbReference type="Gramene" id="rna2546">
    <property type="protein sequence ID" value="RHN78880.1"/>
    <property type="gene ID" value="gene2546"/>
</dbReference>
<proteinExistence type="predicted"/>
<organism evidence="1">
    <name type="scientific">Medicago truncatula</name>
    <name type="common">Barrel medic</name>
    <name type="synonym">Medicago tribuloides</name>
    <dbReference type="NCBI Taxonomy" id="3880"/>
    <lineage>
        <taxon>Eukaryota</taxon>
        <taxon>Viridiplantae</taxon>
        <taxon>Streptophyta</taxon>
        <taxon>Embryophyta</taxon>
        <taxon>Tracheophyta</taxon>
        <taxon>Spermatophyta</taxon>
        <taxon>Magnoliopsida</taxon>
        <taxon>eudicotyledons</taxon>
        <taxon>Gunneridae</taxon>
        <taxon>Pentapetalae</taxon>
        <taxon>rosids</taxon>
        <taxon>fabids</taxon>
        <taxon>Fabales</taxon>
        <taxon>Fabaceae</taxon>
        <taxon>Papilionoideae</taxon>
        <taxon>50 kb inversion clade</taxon>
        <taxon>NPAAA clade</taxon>
        <taxon>Hologalegina</taxon>
        <taxon>IRL clade</taxon>
        <taxon>Trifolieae</taxon>
        <taxon>Medicago</taxon>
    </lineage>
</organism>
<evidence type="ECO:0000313" key="1">
    <source>
        <dbReference type="EMBL" id="RHN78880.1"/>
    </source>
</evidence>
<sequence>MQTPLLNPELVDITVADLLQANRKEWDSRLVIGLLGNEAASPVLQTPLQFCPKQSHYLEV</sequence>
<dbReference type="AlphaFoldDB" id="A0A396JKS2"/>
<accession>A0A396JKS2</accession>
<gene>
    <name evidence="1" type="ORF">MtrunA17_Chr1g0170771</name>
</gene>